<comment type="caution">
    <text evidence="9">The sequence shown here is derived from an EMBL/GenBank/DDBJ whole genome shotgun (WGS) entry which is preliminary data.</text>
</comment>
<dbReference type="InterPro" id="IPR000515">
    <property type="entry name" value="MetI-like"/>
</dbReference>
<organism evidence="9 10">
    <name type="scientific">Rhizobium setariae</name>
    <dbReference type="NCBI Taxonomy" id="2801340"/>
    <lineage>
        <taxon>Bacteria</taxon>
        <taxon>Pseudomonadati</taxon>
        <taxon>Pseudomonadota</taxon>
        <taxon>Alphaproteobacteria</taxon>
        <taxon>Hyphomicrobiales</taxon>
        <taxon>Rhizobiaceae</taxon>
        <taxon>Rhizobium/Agrobacterium group</taxon>
        <taxon>Rhizobium</taxon>
    </lineage>
</organism>
<dbReference type="InterPro" id="IPR045621">
    <property type="entry name" value="BPD_transp_1_N"/>
</dbReference>
<evidence type="ECO:0000256" key="7">
    <source>
        <dbReference type="RuleBase" id="RU363032"/>
    </source>
</evidence>
<keyword evidence="4 7" id="KW-0812">Transmembrane</keyword>
<feature type="transmembrane region" description="Helical" evidence="7">
    <location>
        <begin position="277"/>
        <end position="298"/>
    </location>
</feature>
<feature type="transmembrane region" description="Helical" evidence="7">
    <location>
        <begin position="226"/>
        <end position="247"/>
    </location>
</feature>
<dbReference type="Pfam" id="PF19300">
    <property type="entry name" value="BPD_transp_1_N"/>
    <property type="match status" value="1"/>
</dbReference>
<dbReference type="SUPFAM" id="SSF161098">
    <property type="entry name" value="MetI-like"/>
    <property type="match status" value="1"/>
</dbReference>
<reference evidence="9" key="1">
    <citation type="submission" date="2021-01" db="EMBL/GenBank/DDBJ databases">
        <title>Rhizobium sp. strain KVB221 16S ribosomal RNA gene Genome sequencing and assembly.</title>
        <authorList>
            <person name="Kang M."/>
        </authorList>
    </citation>
    <scope>NUCLEOTIDE SEQUENCE</scope>
    <source>
        <strain evidence="9">KVB221</strain>
    </source>
</reference>
<dbReference type="PANTHER" id="PTHR43163">
    <property type="entry name" value="DIPEPTIDE TRANSPORT SYSTEM PERMEASE PROTEIN DPPB-RELATED"/>
    <property type="match status" value="1"/>
</dbReference>
<evidence type="ECO:0000256" key="3">
    <source>
        <dbReference type="ARBA" id="ARBA00022475"/>
    </source>
</evidence>
<keyword evidence="2 7" id="KW-0813">Transport</keyword>
<keyword evidence="10" id="KW-1185">Reference proteome</keyword>
<dbReference type="PANTHER" id="PTHR43163:SF6">
    <property type="entry name" value="DIPEPTIDE TRANSPORT SYSTEM PERMEASE PROTEIN DPPB-RELATED"/>
    <property type="match status" value="1"/>
</dbReference>
<evidence type="ECO:0000256" key="2">
    <source>
        <dbReference type="ARBA" id="ARBA00022448"/>
    </source>
</evidence>
<evidence type="ECO:0000256" key="4">
    <source>
        <dbReference type="ARBA" id="ARBA00022692"/>
    </source>
</evidence>
<dbReference type="GO" id="GO:0071916">
    <property type="term" value="F:dipeptide transmembrane transporter activity"/>
    <property type="evidence" value="ECO:0007669"/>
    <property type="project" value="TreeGrafter"/>
</dbReference>
<keyword evidence="5 7" id="KW-1133">Transmembrane helix</keyword>
<dbReference type="PROSITE" id="PS50928">
    <property type="entry name" value="ABC_TM1"/>
    <property type="match status" value="1"/>
</dbReference>
<keyword evidence="3" id="KW-1003">Cell membrane</keyword>
<comment type="similarity">
    <text evidence="7">Belongs to the binding-protein-dependent transport system permease family.</text>
</comment>
<feature type="transmembrane region" description="Helical" evidence="7">
    <location>
        <begin position="12"/>
        <end position="31"/>
    </location>
</feature>
<dbReference type="InterPro" id="IPR035906">
    <property type="entry name" value="MetI-like_sf"/>
</dbReference>
<sequence>MIRWIIGRLGRAIVTLLLLIAFTFFSLKISADPALQILGPDAGKAAIEAFRAKWHLDDPLWRQFLTYLGNVLQLDFGTSYRTNESALQLVLSRVPATMALMIPTALFALAMGVPMGILAAYKRGTTWDRGITILSIMGFAIPNFLIGVMLIYLFSVKLGWLPPSGIVDWRSYIMPMLTMATAEAAIFSRFTRSAMIQVLEHPMVETALASGFSRVKVLCVHVLPNAGLPLLTITGLFLGSLIGGGVVTENVFSWPGTGRLLVESVGARDFTVVQCSIVLIGITMIVANLLVDLCYLWIDPRLRDAKQRGR</sequence>
<evidence type="ECO:0000256" key="5">
    <source>
        <dbReference type="ARBA" id="ARBA00022989"/>
    </source>
</evidence>
<dbReference type="AlphaFoldDB" id="A0A936YRX1"/>
<keyword evidence="6 7" id="KW-0472">Membrane</keyword>
<dbReference type="RefSeq" id="WP_201660084.1">
    <property type="nucleotide sequence ID" value="NZ_JAEQNC010000008.1"/>
</dbReference>
<dbReference type="EMBL" id="JAEQNC010000008">
    <property type="protein sequence ID" value="MBL0373511.1"/>
    <property type="molecule type" value="Genomic_DNA"/>
</dbReference>
<dbReference type="Pfam" id="PF00528">
    <property type="entry name" value="BPD_transp_1"/>
    <property type="match status" value="1"/>
</dbReference>
<evidence type="ECO:0000256" key="1">
    <source>
        <dbReference type="ARBA" id="ARBA00004651"/>
    </source>
</evidence>
<evidence type="ECO:0000313" key="9">
    <source>
        <dbReference type="EMBL" id="MBL0373511.1"/>
    </source>
</evidence>
<dbReference type="Proteomes" id="UP000633219">
    <property type="component" value="Unassembled WGS sequence"/>
</dbReference>
<gene>
    <name evidence="9" type="ORF">JJB09_15890</name>
</gene>
<dbReference type="CDD" id="cd06261">
    <property type="entry name" value="TM_PBP2"/>
    <property type="match status" value="1"/>
</dbReference>
<evidence type="ECO:0000256" key="6">
    <source>
        <dbReference type="ARBA" id="ARBA00023136"/>
    </source>
</evidence>
<feature type="transmembrane region" description="Helical" evidence="7">
    <location>
        <begin position="98"/>
        <end position="121"/>
    </location>
</feature>
<protein>
    <submittedName>
        <fullName evidence="9">ABC transporter permease</fullName>
    </submittedName>
</protein>
<comment type="subcellular location">
    <subcellularLocation>
        <location evidence="1 7">Cell membrane</location>
        <topology evidence="1 7">Multi-pass membrane protein</topology>
    </subcellularLocation>
</comment>
<evidence type="ECO:0000313" key="10">
    <source>
        <dbReference type="Proteomes" id="UP000633219"/>
    </source>
</evidence>
<name>A0A936YRX1_9HYPH</name>
<dbReference type="Gene3D" id="1.10.3720.10">
    <property type="entry name" value="MetI-like"/>
    <property type="match status" value="1"/>
</dbReference>
<accession>A0A936YRX1</accession>
<dbReference type="GO" id="GO:0005886">
    <property type="term" value="C:plasma membrane"/>
    <property type="evidence" value="ECO:0007669"/>
    <property type="project" value="UniProtKB-SubCell"/>
</dbReference>
<feature type="transmembrane region" description="Helical" evidence="7">
    <location>
        <begin position="133"/>
        <end position="154"/>
    </location>
</feature>
<evidence type="ECO:0000259" key="8">
    <source>
        <dbReference type="PROSITE" id="PS50928"/>
    </source>
</evidence>
<proteinExistence type="inferred from homology"/>
<feature type="transmembrane region" description="Helical" evidence="7">
    <location>
        <begin position="169"/>
        <end position="187"/>
    </location>
</feature>
<feature type="domain" description="ABC transmembrane type-1" evidence="8">
    <location>
        <begin position="94"/>
        <end position="291"/>
    </location>
</feature>